<keyword evidence="7" id="KW-0805">Transcription regulation</keyword>
<dbReference type="InterPro" id="IPR023696">
    <property type="entry name" value="Ureohydrolase_dom_sf"/>
</dbReference>
<dbReference type="GO" id="GO:0000118">
    <property type="term" value="C:histone deacetylase complex"/>
    <property type="evidence" value="ECO:0007669"/>
    <property type="project" value="TreeGrafter"/>
</dbReference>
<sequence length="534" mass="59014">MSFANDSASKTAAMAKRRPQKVLTAKYDSLQSLKSTSPMKGGQLVRAVSVEEDASQNLMSSLSLAEPSHLIHLFYDSSLAAQHSPDLGSDTEYERPERVRVIYEHLRKSMGPHFLSIFREFSRSDIETILTPEMLKISHTDKYIETLKEISTLTSEQRRILETKWENDVFVNQTTYDAAITYASGILECVKRVTQRQYDSNKAVAIGRPPGHHACGNKAMGFCFLANVAIAAKLAMKKGWAKKVLIVDWDIHHGNDTQSLTYNDPNILYISLHRQGTGSQYFYPGTGGPNETGNPTTAPGTNLNVAWDHNLMGNTDYIAAWSEIILPVVRNFSPDLIIVSSGFDAAKGDLIGDCLITPEAYYLMTSSLLTLNKNIPIVVAMEGGYNLEVIPLCMEAVVMAMRGESWDEDGTENPLAALSSPQPKHKSRISLSADPLVRARLELNKYWDYYEENSRTRGKKLATGAVASINKVVEVIIEGRAFGDVRVRKVREQIPKREGALGGRGKKKEGRQDYLGAAGMDSLMSAMSAVKIGK</sequence>
<evidence type="ECO:0000313" key="11">
    <source>
        <dbReference type="EMBL" id="GMI47626.1"/>
    </source>
</evidence>
<keyword evidence="9" id="KW-0539">Nucleus</keyword>
<dbReference type="EC" id="3.5.1.98" evidence="3"/>
<evidence type="ECO:0000313" key="12">
    <source>
        <dbReference type="Proteomes" id="UP001165065"/>
    </source>
</evidence>
<evidence type="ECO:0000256" key="1">
    <source>
        <dbReference type="ARBA" id="ARBA00004123"/>
    </source>
</evidence>
<dbReference type="Pfam" id="PF00850">
    <property type="entry name" value="Hist_deacetyl"/>
    <property type="match status" value="1"/>
</dbReference>
<evidence type="ECO:0000256" key="2">
    <source>
        <dbReference type="ARBA" id="ARBA00007738"/>
    </source>
</evidence>
<gene>
    <name evidence="11" type="ORF">TrCOL_g8391</name>
</gene>
<proteinExistence type="inferred from homology"/>
<dbReference type="GO" id="GO:0141221">
    <property type="term" value="F:histone deacetylase activity, hydrolytic mechanism"/>
    <property type="evidence" value="ECO:0007669"/>
    <property type="project" value="UniProtKB-EC"/>
</dbReference>
<evidence type="ECO:0000256" key="6">
    <source>
        <dbReference type="ARBA" id="ARBA00022853"/>
    </source>
</evidence>
<organism evidence="11 12">
    <name type="scientific">Triparma columacea</name>
    <dbReference type="NCBI Taxonomy" id="722753"/>
    <lineage>
        <taxon>Eukaryota</taxon>
        <taxon>Sar</taxon>
        <taxon>Stramenopiles</taxon>
        <taxon>Ochrophyta</taxon>
        <taxon>Bolidophyceae</taxon>
        <taxon>Parmales</taxon>
        <taxon>Triparmaceae</taxon>
        <taxon>Triparma</taxon>
    </lineage>
</organism>
<dbReference type="InterPro" id="IPR000286">
    <property type="entry name" value="HDACs"/>
</dbReference>
<dbReference type="InterPro" id="IPR023801">
    <property type="entry name" value="His_deacetylse_dom"/>
</dbReference>
<comment type="similarity">
    <text evidence="2">Belongs to the histone deacetylase family. HD type 2 subfamily.</text>
</comment>
<name>A0A9W7GKX7_9STRA</name>
<dbReference type="PANTHER" id="PTHR10625:SF5">
    <property type="entry name" value="HISTONE DEACETYLASE"/>
    <property type="match status" value="1"/>
</dbReference>
<dbReference type="Proteomes" id="UP001165065">
    <property type="component" value="Unassembled WGS sequence"/>
</dbReference>
<dbReference type="PRINTS" id="PR01270">
    <property type="entry name" value="HDASUPER"/>
</dbReference>
<keyword evidence="4" id="KW-0678">Repressor</keyword>
<dbReference type="CDD" id="cd09992">
    <property type="entry name" value="HDAC_classII"/>
    <property type="match status" value="1"/>
</dbReference>
<dbReference type="GO" id="GO:0040029">
    <property type="term" value="P:epigenetic regulation of gene expression"/>
    <property type="evidence" value="ECO:0007669"/>
    <property type="project" value="TreeGrafter"/>
</dbReference>
<reference evidence="12" key="1">
    <citation type="journal article" date="2023" name="Commun. Biol.">
        <title>Genome analysis of Parmales, the sister group of diatoms, reveals the evolutionary specialization of diatoms from phago-mixotrophs to photoautotrophs.</title>
        <authorList>
            <person name="Ban H."/>
            <person name="Sato S."/>
            <person name="Yoshikawa S."/>
            <person name="Yamada K."/>
            <person name="Nakamura Y."/>
            <person name="Ichinomiya M."/>
            <person name="Sato N."/>
            <person name="Blanc-Mathieu R."/>
            <person name="Endo H."/>
            <person name="Kuwata A."/>
            <person name="Ogata H."/>
        </authorList>
    </citation>
    <scope>NUCLEOTIDE SEQUENCE [LARGE SCALE GENOMIC DNA]</scope>
</reference>
<evidence type="ECO:0000256" key="4">
    <source>
        <dbReference type="ARBA" id="ARBA00022491"/>
    </source>
</evidence>
<accession>A0A9W7GKX7</accession>
<keyword evidence="5" id="KW-0378">Hydrolase</keyword>
<evidence type="ECO:0000256" key="7">
    <source>
        <dbReference type="ARBA" id="ARBA00023015"/>
    </source>
</evidence>
<keyword evidence="8" id="KW-0804">Transcription</keyword>
<dbReference type="PANTHER" id="PTHR10625">
    <property type="entry name" value="HISTONE DEACETYLASE HDAC1-RELATED"/>
    <property type="match status" value="1"/>
</dbReference>
<dbReference type="AlphaFoldDB" id="A0A9W7GKX7"/>
<comment type="caution">
    <text evidence="11">The sequence shown here is derived from an EMBL/GenBank/DDBJ whole genome shotgun (WGS) entry which is preliminary data.</text>
</comment>
<dbReference type="Gene3D" id="3.40.800.20">
    <property type="entry name" value="Histone deacetylase domain"/>
    <property type="match status" value="1"/>
</dbReference>
<evidence type="ECO:0000256" key="3">
    <source>
        <dbReference type="ARBA" id="ARBA00012111"/>
    </source>
</evidence>
<dbReference type="SUPFAM" id="SSF52768">
    <property type="entry name" value="Arginase/deacetylase"/>
    <property type="match status" value="1"/>
</dbReference>
<evidence type="ECO:0000256" key="9">
    <source>
        <dbReference type="ARBA" id="ARBA00023242"/>
    </source>
</evidence>
<comment type="subcellular location">
    <subcellularLocation>
        <location evidence="1">Nucleus</location>
    </subcellularLocation>
</comment>
<evidence type="ECO:0000256" key="5">
    <source>
        <dbReference type="ARBA" id="ARBA00022801"/>
    </source>
</evidence>
<feature type="domain" description="Histone deacetylase" evidence="10">
    <location>
        <begin position="94"/>
        <end position="400"/>
    </location>
</feature>
<dbReference type="OrthoDB" id="424012at2759"/>
<protein>
    <recommendedName>
        <fullName evidence="3">histone deacetylase</fullName>
        <ecNumber evidence="3">3.5.1.98</ecNumber>
    </recommendedName>
</protein>
<evidence type="ECO:0000259" key="10">
    <source>
        <dbReference type="Pfam" id="PF00850"/>
    </source>
</evidence>
<evidence type="ECO:0000256" key="8">
    <source>
        <dbReference type="ARBA" id="ARBA00023163"/>
    </source>
</evidence>
<dbReference type="EMBL" id="BRYA01000352">
    <property type="protein sequence ID" value="GMI47626.1"/>
    <property type="molecule type" value="Genomic_DNA"/>
</dbReference>
<dbReference type="InterPro" id="IPR037138">
    <property type="entry name" value="His_deacetylse_dom_sf"/>
</dbReference>
<keyword evidence="6" id="KW-0156">Chromatin regulator</keyword>
<keyword evidence="12" id="KW-1185">Reference proteome</keyword>